<comment type="caution">
    <text evidence="1">The sequence shown here is derived from an EMBL/GenBank/DDBJ whole genome shotgun (WGS) entry which is preliminary data.</text>
</comment>
<dbReference type="Proteomes" id="UP000242263">
    <property type="component" value="Unassembled WGS sequence"/>
</dbReference>
<dbReference type="AlphaFoldDB" id="A0A2I1M5K0"/>
<gene>
    <name evidence="1" type="ORF">CYJ32_03280</name>
</gene>
<organism evidence="1 2">
    <name type="scientific">Alloscardovia omnicolens</name>
    <dbReference type="NCBI Taxonomy" id="419015"/>
    <lineage>
        <taxon>Bacteria</taxon>
        <taxon>Bacillati</taxon>
        <taxon>Actinomycetota</taxon>
        <taxon>Actinomycetes</taxon>
        <taxon>Bifidobacteriales</taxon>
        <taxon>Bifidobacteriaceae</taxon>
        <taxon>Alloscardovia</taxon>
    </lineage>
</organism>
<name>A0A2I1M5K0_9BIFI</name>
<reference evidence="1 2" key="1">
    <citation type="submission" date="2017-12" db="EMBL/GenBank/DDBJ databases">
        <title>Phylogenetic diversity of female urinary microbiome.</title>
        <authorList>
            <person name="Thomas-White K."/>
            <person name="Wolfe A.J."/>
        </authorList>
    </citation>
    <scope>NUCLEOTIDE SEQUENCE [LARGE SCALE GENOMIC DNA]</scope>
    <source>
        <strain evidence="1 2">UMB0064</strain>
    </source>
</reference>
<dbReference type="RefSeq" id="WP_021617945.1">
    <property type="nucleotide sequence ID" value="NZ_JAHACM010000003.1"/>
</dbReference>
<evidence type="ECO:0000313" key="1">
    <source>
        <dbReference type="EMBL" id="PKZ15412.1"/>
    </source>
</evidence>
<proteinExistence type="predicted"/>
<sequence>MPSSEEMFDEYVRTSAAYCADLFRTAELFFRANVALESTIIDENTSHCGTVEEICKIFIHCREITSSTITSLATFKRCHTALPEQLDIDFSYQEQLLASIVDSLNRIVNLFDSVSDFENLQNQIWDDDNFTNEFTKTAQSISHAILWQCSFARKANLDELS</sequence>
<protein>
    <submittedName>
        <fullName evidence="1">Uncharacterized protein</fullName>
    </submittedName>
</protein>
<dbReference type="EMBL" id="PKGU01000002">
    <property type="protein sequence ID" value="PKZ15412.1"/>
    <property type="molecule type" value="Genomic_DNA"/>
</dbReference>
<accession>A0A2I1M5K0</accession>
<evidence type="ECO:0000313" key="2">
    <source>
        <dbReference type="Proteomes" id="UP000242263"/>
    </source>
</evidence>